<reference evidence="1 2" key="1">
    <citation type="journal article" date="2014" name="Nature">
        <title>An environmental bacterial taxon with a large and distinct metabolic repertoire.</title>
        <authorList>
            <person name="Wilson M.C."/>
            <person name="Mori T."/>
            <person name="Ruckert C."/>
            <person name="Uria A.R."/>
            <person name="Helf M.J."/>
            <person name="Takada K."/>
            <person name="Gernert C."/>
            <person name="Steffens U.A."/>
            <person name="Heycke N."/>
            <person name="Schmitt S."/>
            <person name="Rinke C."/>
            <person name="Helfrich E.J."/>
            <person name="Brachmann A.O."/>
            <person name="Gurgui C."/>
            <person name="Wakimoto T."/>
            <person name="Kracht M."/>
            <person name="Crusemann M."/>
            <person name="Hentschel U."/>
            <person name="Abe I."/>
            <person name="Matsunaga S."/>
            <person name="Kalinowski J."/>
            <person name="Takeyama H."/>
            <person name="Piel J."/>
        </authorList>
    </citation>
    <scope>NUCLEOTIDE SEQUENCE [LARGE SCALE GENOMIC DNA]</scope>
    <source>
        <strain evidence="2">TSY1</strain>
    </source>
</reference>
<sequence length="77" mass="8609">MDFETKILAKMDAPELLRKELASPRWKPETTVVWLLGDGSEDYNVGLQVFCGIDAEIPSMLTAPKLVRMFAKQTPAV</sequence>
<gene>
    <name evidence="1" type="ORF">ETSY1_45125</name>
</gene>
<accession>W4L356</accession>
<name>W4L356_ENTF1</name>
<organism evidence="1 2">
    <name type="scientific">Entotheonella factor</name>
    <dbReference type="NCBI Taxonomy" id="1429438"/>
    <lineage>
        <taxon>Bacteria</taxon>
        <taxon>Pseudomonadati</taxon>
        <taxon>Nitrospinota/Tectimicrobiota group</taxon>
        <taxon>Candidatus Tectimicrobiota</taxon>
        <taxon>Candidatus Entotheonellia</taxon>
        <taxon>Candidatus Entotheonellales</taxon>
        <taxon>Candidatus Entotheonellaceae</taxon>
        <taxon>Candidatus Entotheonella</taxon>
    </lineage>
</organism>
<comment type="caution">
    <text evidence="1">The sequence shown here is derived from an EMBL/GenBank/DDBJ whole genome shotgun (WGS) entry which is preliminary data.</text>
</comment>
<protein>
    <submittedName>
        <fullName evidence="1">Uncharacterized protein</fullName>
    </submittedName>
</protein>
<proteinExistence type="predicted"/>
<evidence type="ECO:0000313" key="2">
    <source>
        <dbReference type="Proteomes" id="UP000019141"/>
    </source>
</evidence>
<dbReference type="HOGENOM" id="CLU_2631584_0_0_7"/>
<keyword evidence="2" id="KW-1185">Reference proteome</keyword>
<evidence type="ECO:0000313" key="1">
    <source>
        <dbReference type="EMBL" id="ETW92110.1"/>
    </source>
</evidence>
<dbReference type="Proteomes" id="UP000019141">
    <property type="component" value="Unassembled WGS sequence"/>
</dbReference>
<dbReference type="EMBL" id="AZHW01001658">
    <property type="protein sequence ID" value="ETW92110.1"/>
    <property type="molecule type" value="Genomic_DNA"/>
</dbReference>
<dbReference type="AlphaFoldDB" id="W4L356"/>